<evidence type="ECO:0000256" key="3">
    <source>
        <dbReference type="ARBA" id="ARBA00022679"/>
    </source>
</evidence>
<dbReference type="CDD" id="cd07989">
    <property type="entry name" value="LPLAT_AGPAT-like"/>
    <property type="match status" value="1"/>
</dbReference>
<dbReference type="GO" id="GO:0016746">
    <property type="term" value="F:acyltransferase activity"/>
    <property type="evidence" value="ECO:0007669"/>
    <property type="project" value="UniProtKB-KW"/>
</dbReference>
<keyword evidence="3" id="KW-0808">Transferase</keyword>
<evidence type="ECO:0000256" key="6">
    <source>
        <dbReference type="SAM" id="Phobius"/>
    </source>
</evidence>
<feature type="domain" description="Phospholipid/glycerol acyltransferase" evidence="7">
    <location>
        <begin position="76"/>
        <end position="195"/>
    </location>
</feature>
<dbReference type="EMBL" id="BAABCA010000003">
    <property type="protein sequence ID" value="GAA4235531.1"/>
    <property type="molecule type" value="Genomic_DNA"/>
</dbReference>
<gene>
    <name evidence="8" type="ORF">GCM10022291_17690</name>
</gene>
<keyword evidence="6" id="KW-0812">Transmembrane</keyword>
<dbReference type="Proteomes" id="UP001501496">
    <property type="component" value="Unassembled WGS sequence"/>
</dbReference>
<comment type="pathway">
    <text evidence="1">Lipid metabolism.</text>
</comment>
<dbReference type="InterPro" id="IPR002123">
    <property type="entry name" value="Plipid/glycerol_acylTrfase"/>
</dbReference>
<reference evidence="9" key="1">
    <citation type="journal article" date="2019" name="Int. J. Syst. Evol. Microbiol.">
        <title>The Global Catalogue of Microorganisms (GCM) 10K type strain sequencing project: providing services to taxonomists for standard genome sequencing and annotation.</title>
        <authorList>
            <consortium name="The Broad Institute Genomics Platform"/>
            <consortium name="The Broad Institute Genome Sequencing Center for Infectious Disease"/>
            <person name="Wu L."/>
            <person name="Ma J."/>
        </authorList>
    </citation>
    <scope>NUCLEOTIDE SEQUENCE [LARGE SCALE GENOMIC DNA]</scope>
    <source>
        <strain evidence="9">JCM 17630</strain>
    </source>
</reference>
<dbReference type="SUPFAM" id="SSF69593">
    <property type="entry name" value="Glycerol-3-phosphate (1)-acyltransferase"/>
    <property type="match status" value="1"/>
</dbReference>
<proteinExistence type="predicted"/>
<evidence type="ECO:0000313" key="8">
    <source>
        <dbReference type="EMBL" id="GAA4235531.1"/>
    </source>
</evidence>
<evidence type="ECO:0000256" key="2">
    <source>
        <dbReference type="ARBA" id="ARBA00022516"/>
    </source>
</evidence>
<evidence type="ECO:0000313" key="9">
    <source>
        <dbReference type="Proteomes" id="UP001501496"/>
    </source>
</evidence>
<keyword evidence="6" id="KW-1133">Transmembrane helix</keyword>
<dbReference type="PANTHER" id="PTHR10434">
    <property type="entry name" value="1-ACYL-SN-GLYCEROL-3-PHOSPHATE ACYLTRANSFERASE"/>
    <property type="match status" value="1"/>
</dbReference>
<dbReference type="SMART" id="SM00563">
    <property type="entry name" value="PlsC"/>
    <property type="match status" value="1"/>
</dbReference>
<keyword evidence="4" id="KW-0443">Lipid metabolism</keyword>
<accession>A0ABP8C8L1</accession>
<evidence type="ECO:0000256" key="1">
    <source>
        <dbReference type="ARBA" id="ARBA00005189"/>
    </source>
</evidence>
<sequence length="245" mass="27930">MLKLLSYPLTFIYAIAFLITILVFHPIQAFCYRVFGYQALKKSVDALQFCLMRCLNILGTRITFNNPHNIGTDQPIIIVANHQSMYDISPIIWYMRKHHPKFISKIELAKGIPSVSYNIRHGGSVAIDRKNPRQSLPAIMKFAEYIEETNRAAVIFPEGTRSKTGEPKPFQTKGLEILLKKIPSALVVPITINNSWKTVRYGKFPMGLGTHITFTVHKPLKVSTFANRQDLINSVENTITQHIKY</sequence>
<evidence type="ECO:0000256" key="4">
    <source>
        <dbReference type="ARBA" id="ARBA00023098"/>
    </source>
</evidence>
<protein>
    <submittedName>
        <fullName evidence="8">Lysophospholipid acyltransferase family protein</fullName>
    </submittedName>
</protein>
<evidence type="ECO:0000259" key="7">
    <source>
        <dbReference type="SMART" id="SM00563"/>
    </source>
</evidence>
<keyword evidence="9" id="KW-1185">Reference proteome</keyword>
<dbReference type="PANTHER" id="PTHR10434:SF64">
    <property type="entry name" value="1-ACYL-SN-GLYCEROL-3-PHOSPHATE ACYLTRANSFERASE-RELATED"/>
    <property type="match status" value="1"/>
</dbReference>
<keyword evidence="5 8" id="KW-0012">Acyltransferase</keyword>
<comment type="caution">
    <text evidence="8">The sequence shown here is derived from an EMBL/GenBank/DDBJ whole genome shotgun (WGS) entry which is preliminary data.</text>
</comment>
<keyword evidence="2" id="KW-0444">Lipid biosynthesis</keyword>
<organism evidence="8 9">
    <name type="scientific">Postechiella marina</name>
    <dbReference type="NCBI Taxonomy" id="943941"/>
    <lineage>
        <taxon>Bacteria</taxon>
        <taxon>Pseudomonadati</taxon>
        <taxon>Bacteroidota</taxon>
        <taxon>Flavobacteriia</taxon>
        <taxon>Flavobacteriales</taxon>
        <taxon>Flavobacteriaceae</taxon>
        <taxon>Postechiella</taxon>
    </lineage>
</organism>
<evidence type="ECO:0000256" key="5">
    <source>
        <dbReference type="ARBA" id="ARBA00023315"/>
    </source>
</evidence>
<feature type="transmembrane region" description="Helical" evidence="6">
    <location>
        <begin position="12"/>
        <end position="35"/>
    </location>
</feature>
<keyword evidence="6" id="KW-0472">Membrane</keyword>
<dbReference type="RefSeq" id="WP_344787813.1">
    <property type="nucleotide sequence ID" value="NZ_BAABCA010000003.1"/>
</dbReference>
<name>A0ABP8C8L1_9FLAO</name>
<dbReference type="Pfam" id="PF01553">
    <property type="entry name" value="Acyltransferase"/>
    <property type="match status" value="1"/>
</dbReference>